<dbReference type="EMBL" id="AUZJ01000002">
    <property type="protein sequence ID" value="ERF61909.1"/>
    <property type="molecule type" value="Genomic_DNA"/>
</dbReference>
<evidence type="ECO:0000256" key="2">
    <source>
        <dbReference type="ARBA" id="ARBA00022448"/>
    </source>
</evidence>
<dbReference type="GO" id="GO:0015768">
    <property type="term" value="P:maltose transport"/>
    <property type="evidence" value="ECO:0007669"/>
    <property type="project" value="TreeGrafter"/>
</dbReference>
<dbReference type="OrthoDB" id="383937at2"/>
<evidence type="ECO:0000313" key="6">
    <source>
        <dbReference type="EMBL" id="ERK00375.1"/>
    </source>
</evidence>
<dbReference type="EMBL" id="AVQI01000067">
    <property type="protein sequence ID" value="ERK00375.1"/>
    <property type="molecule type" value="Genomic_DNA"/>
</dbReference>
<evidence type="ECO:0000256" key="1">
    <source>
        <dbReference type="ARBA" id="ARBA00008520"/>
    </source>
</evidence>
<gene>
    <name evidence="6" type="ORF">HMPREF0860_1124</name>
    <name evidence="5" type="ORF">HMPREF1325_1772</name>
</gene>
<reference evidence="7 8" key="1">
    <citation type="submission" date="2013-08" db="EMBL/GenBank/DDBJ databases">
        <authorList>
            <person name="Durkin A.S."/>
            <person name="Haft D.R."/>
            <person name="McCorrison J."/>
            <person name="Torralba M."/>
            <person name="Gillis M."/>
            <person name="Haft D.H."/>
            <person name="Methe B."/>
            <person name="Sutton G."/>
            <person name="Nelson K.E."/>
        </authorList>
    </citation>
    <scope>NUCLEOTIDE SEQUENCE [LARGE SCALE GENOMIC DNA]</scope>
    <source>
        <strain evidence="6 8">ATCC 35536</strain>
        <strain evidence="5 7">VPI DR56BR1116</strain>
    </source>
</reference>
<dbReference type="STRING" id="1125725.HMPREF1325_1772"/>
<name>U2MFD6_TRESO</name>
<sequence length="425" mass="46682">MKRWIAVLLAGSVAVSAVSALGQTDGAQRKQDFVKVWVSSGAEDGVYRKLFDTIRTTSGITIKDEYYPKDELDGKLQVAPVVGDAPDMIIVDYLQMPAYYEAGLIEALDTYMPASLKSDLIPSVVAESSYRGKLISTAQFDAGMGLWANKAMLQKAGVRIPVSYKEAWSKAEFEDVLKKLKLSGVPYPIYIRQNKPSTLYFTYMPILASFGGDYIDRKTFHAKGVLDGANTVAAYDYLSWLLKQGYLNGRCDYEDAFYGKKESALALIGHWKYTDHVKNLGDDAIIIPTPNFGKGVFTCSGSTVWAMTTAAKQNGIADEVWRILQMSLEPANIRIVTDFNGAIPSRKSVMDQVAALQKGGRLYLYREQLEAGISVLRPLTPAHMTIYTAMQAATGDIIHGADAKTTLSAAAKEIDAVIKENGWDK</sequence>
<keyword evidence="2" id="KW-0813">Transport</keyword>
<evidence type="ECO:0000313" key="8">
    <source>
        <dbReference type="Proteomes" id="UP000016646"/>
    </source>
</evidence>
<dbReference type="GO" id="GO:0055052">
    <property type="term" value="C:ATP-binding cassette (ABC) transporter complex, substrate-binding subunit-containing"/>
    <property type="evidence" value="ECO:0007669"/>
    <property type="project" value="TreeGrafter"/>
</dbReference>
<dbReference type="RefSeq" id="WP_021329173.1">
    <property type="nucleotide sequence ID" value="NZ_AUZJ01000002.1"/>
</dbReference>
<dbReference type="Gene3D" id="3.40.190.10">
    <property type="entry name" value="Periplasmic binding protein-like II"/>
    <property type="match status" value="1"/>
</dbReference>
<protein>
    <submittedName>
        <fullName evidence="5">ABC transporter, solute-binding protein</fullName>
    </submittedName>
</protein>
<feature type="signal peptide" evidence="4">
    <location>
        <begin position="1"/>
        <end position="19"/>
    </location>
</feature>
<dbReference type="Pfam" id="PF13416">
    <property type="entry name" value="SBP_bac_8"/>
    <property type="match status" value="1"/>
</dbReference>
<dbReference type="PATRIC" id="fig|1125725.3.peg.27"/>
<keyword evidence="3 4" id="KW-0732">Signal</keyword>
<dbReference type="AlphaFoldDB" id="U2MFD6"/>
<dbReference type="GO" id="GO:0042956">
    <property type="term" value="P:maltodextrin transmembrane transport"/>
    <property type="evidence" value="ECO:0007669"/>
    <property type="project" value="TreeGrafter"/>
</dbReference>
<feature type="chain" id="PRO_5004631257" evidence="4">
    <location>
        <begin position="20"/>
        <end position="425"/>
    </location>
</feature>
<evidence type="ECO:0000256" key="3">
    <source>
        <dbReference type="ARBA" id="ARBA00022729"/>
    </source>
</evidence>
<evidence type="ECO:0000256" key="4">
    <source>
        <dbReference type="SAM" id="SignalP"/>
    </source>
</evidence>
<dbReference type="PANTHER" id="PTHR30061">
    <property type="entry name" value="MALTOSE-BINDING PERIPLASMIC PROTEIN"/>
    <property type="match status" value="1"/>
</dbReference>
<dbReference type="SUPFAM" id="SSF53850">
    <property type="entry name" value="Periplasmic binding protein-like II"/>
    <property type="match status" value="1"/>
</dbReference>
<dbReference type="InterPro" id="IPR006059">
    <property type="entry name" value="SBP"/>
</dbReference>
<keyword evidence="8" id="KW-1185">Reference proteome</keyword>
<comment type="caution">
    <text evidence="5">The sequence shown here is derived from an EMBL/GenBank/DDBJ whole genome shotgun (WGS) entry which is preliminary data.</text>
</comment>
<proteinExistence type="inferred from homology"/>
<evidence type="ECO:0000313" key="7">
    <source>
        <dbReference type="Proteomes" id="UP000016412"/>
    </source>
</evidence>
<evidence type="ECO:0000313" key="5">
    <source>
        <dbReference type="EMBL" id="ERF61909.1"/>
    </source>
</evidence>
<dbReference type="Proteomes" id="UP000016412">
    <property type="component" value="Unassembled WGS sequence"/>
</dbReference>
<comment type="similarity">
    <text evidence="1">Belongs to the bacterial solute-binding protein 1 family.</text>
</comment>
<dbReference type="Proteomes" id="UP000016646">
    <property type="component" value="Unassembled WGS sequence"/>
</dbReference>
<organism evidence="5 7">
    <name type="scientific">Treponema socranskii subsp. socranskii VPI DR56BR1116 = ATCC 35536</name>
    <dbReference type="NCBI Taxonomy" id="1125725"/>
    <lineage>
        <taxon>Bacteria</taxon>
        <taxon>Pseudomonadati</taxon>
        <taxon>Spirochaetota</taxon>
        <taxon>Spirochaetia</taxon>
        <taxon>Spirochaetales</taxon>
        <taxon>Treponemataceae</taxon>
        <taxon>Treponema</taxon>
    </lineage>
</organism>
<dbReference type="PANTHER" id="PTHR30061:SF50">
    <property type="entry name" value="MALTOSE_MALTODEXTRIN-BINDING PERIPLASMIC PROTEIN"/>
    <property type="match status" value="1"/>
</dbReference>
<dbReference type="eggNOG" id="COG2182">
    <property type="taxonomic scope" value="Bacteria"/>
</dbReference>
<accession>U2MFD6</accession>
<dbReference type="GO" id="GO:1901982">
    <property type="term" value="F:maltose binding"/>
    <property type="evidence" value="ECO:0007669"/>
    <property type="project" value="TreeGrafter"/>
</dbReference>